<dbReference type="STRING" id="254877.A0A1V6SYD2"/>
<dbReference type="OrthoDB" id="4971611at2759"/>
<evidence type="ECO:0000313" key="2">
    <source>
        <dbReference type="Proteomes" id="UP000191342"/>
    </source>
</evidence>
<accession>A0A1V6SYD2</accession>
<protein>
    <recommendedName>
        <fullName evidence="3">SnoaL-like domain-containing protein</fullName>
    </recommendedName>
</protein>
<name>A0A1V6SYD2_9EURO</name>
<dbReference type="AlphaFoldDB" id="A0A1V6SYD2"/>
<sequence length="175" mass="19646">MSRLTSVVTGTEANTLGPQTPAQSFYRQYAIEITAEGLNNSDVPPFYADHAVFHNQNGVDYRGDQIWPWIKQLFAQFGKLSHEFVKVREIQNDDGSVDLVCQITRHIWAPGNESDKPSVSVPLSMVCNIGPNNAPGTVGGLQFNEVWLYWDTYLLQPYFPADSVVFSSKKVFDQD</sequence>
<dbReference type="Proteomes" id="UP000191342">
    <property type="component" value="Unassembled WGS sequence"/>
</dbReference>
<evidence type="ECO:0008006" key="3">
    <source>
        <dbReference type="Google" id="ProtNLM"/>
    </source>
</evidence>
<proteinExistence type="predicted"/>
<organism evidence="1 2">
    <name type="scientific">Penicillium flavigenum</name>
    <dbReference type="NCBI Taxonomy" id="254877"/>
    <lineage>
        <taxon>Eukaryota</taxon>
        <taxon>Fungi</taxon>
        <taxon>Dikarya</taxon>
        <taxon>Ascomycota</taxon>
        <taxon>Pezizomycotina</taxon>
        <taxon>Eurotiomycetes</taxon>
        <taxon>Eurotiomycetidae</taxon>
        <taxon>Eurotiales</taxon>
        <taxon>Aspergillaceae</taxon>
        <taxon>Penicillium</taxon>
    </lineage>
</organism>
<comment type="caution">
    <text evidence="1">The sequence shown here is derived from an EMBL/GenBank/DDBJ whole genome shotgun (WGS) entry which is preliminary data.</text>
</comment>
<keyword evidence="2" id="KW-1185">Reference proteome</keyword>
<gene>
    <name evidence="1" type="ORF">PENFLA_c021G07498</name>
</gene>
<dbReference type="EMBL" id="MLQL01000021">
    <property type="protein sequence ID" value="OQE18533.1"/>
    <property type="molecule type" value="Genomic_DNA"/>
</dbReference>
<evidence type="ECO:0000313" key="1">
    <source>
        <dbReference type="EMBL" id="OQE18533.1"/>
    </source>
</evidence>
<reference evidence="2" key="1">
    <citation type="journal article" date="2017" name="Nat. Microbiol.">
        <title>Global analysis of biosynthetic gene clusters reveals vast potential of secondary metabolite production in Penicillium species.</title>
        <authorList>
            <person name="Nielsen J.C."/>
            <person name="Grijseels S."/>
            <person name="Prigent S."/>
            <person name="Ji B."/>
            <person name="Dainat J."/>
            <person name="Nielsen K.F."/>
            <person name="Frisvad J.C."/>
            <person name="Workman M."/>
            <person name="Nielsen J."/>
        </authorList>
    </citation>
    <scope>NUCLEOTIDE SEQUENCE [LARGE SCALE GENOMIC DNA]</scope>
    <source>
        <strain evidence="2">IBT 14082</strain>
    </source>
</reference>